<organism evidence="1 2">
    <name type="scientific">Castilleja foliolosa</name>
    <dbReference type="NCBI Taxonomy" id="1961234"/>
    <lineage>
        <taxon>Eukaryota</taxon>
        <taxon>Viridiplantae</taxon>
        <taxon>Streptophyta</taxon>
        <taxon>Embryophyta</taxon>
        <taxon>Tracheophyta</taxon>
        <taxon>Spermatophyta</taxon>
        <taxon>Magnoliopsida</taxon>
        <taxon>eudicotyledons</taxon>
        <taxon>Gunneridae</taxon>
        <taxon>Pentapetalae</taxon>
        <taxon>asterids</taxon>
        <taxon>lamiids</taxon>
        <taxon>Lamiales</taxon>
        <taxon>Orobanchaceae</taxon>
        <taxon>Pedicularideae</taxon>
        <taxon>Castillejinae</taxon>
        <taxon>Castilleja</taxon>
    </lineage>
</organism>
<dbReference type="EMBL" id="JAVIJP010000012">
    <property type="protein sequence ID" value="KAL3646615.1"/>
    <property type="molecule type" value="Genomic_DNA"/>
</dbReference>
<gene>
    <name evidence="1" type="ORF">CASFOL_009582</name>
</gene>
<dbReference type="Proteomes" id="UP001632038">
    <property type="component" value="Unassembled WGS sequence"/>
</dbReference>
<evidence type="ECO:0000313" key="1">
    <source>
        <dbReference type="EMBL" id="KAL3646615.1"/>
    </source>
</evidence>
<keyword evidence="2" id="KW-1185">Reference proteome</keyword>
<protein>
    <recommendedName>
        <fullName evidence="3">Cathepsin propeptide inhibitor domain-containing protein</fullName>
    </recommendedName>
</protein>
<reference evidence="2" key="1">
    <citation type="journal article" date="2024" name="IScience">
        <title>Strigolactones Initiate the Formation of Haustorium-like Structures in Castilleja.</title>
        <authorList>
            <person name="Buerger M."/>
            <person name="Peterson D."/>
            <person name="Chory J."/>
        </authorList>
    </citation>
    <scope>NUCLEOTIDE SEQUENCE [LARGE SCALE GENOMIC DNA]</scope>
</reference>
<proteinExistence type="predicted"/>
<sequence length="100" mass="11986">MNYSRNVSDSKTSNETWILNTHEFLLPRSGNESREKVIKFWVEFYDEAIKKCSEATNMNGCVPMNNDFIYKQMVFQRLEHHRSKNLSDEELRKINRGVYF</sequence>
<dbReference type="AlphaFoldDB" id="A0ABD3E0G7"/>
<comment type="caution">
    <text evidence="1">The sequence shown here is derived from an EMBL/GenBank/DDBJ whole genome shotgun (WGS) entry which is preliminary data.</text>
</comment>
<name>A0ABD3E0G7_9LAMI</name>
<evidence type="ECO:0000313" key="2">
    <source>
        <dbReference type="Proteomes" id="UP001632038"/>
    </source>
</evidence>
<accession>A0ABD3E0G7</accession>
<evidence type="ECO:0008006" key="3">
    <source>
        <dbReference type="Google" id="ProtNLM"/>
    </source>
</evidence>